<dbReference type="PANTHER" id="PTHR37845">
    <property type="entry name" value="SEQUENCE ORPHAN"/>
    <property type="match status" value="1"/>
</dbReference>
<evidence type="ECO:0000313" key="2">
    <source>
        <dbReference type="EMBL" id="OBT95641.2"/>
    </source>
</evidence>
<dbReference type="Proteomes" id="UP000091956">
    <property type="component" value="Unassembled WGS sequence"/>
</dbReference>
<feature type="compositionally biased region" description="Basic and acidic residues" evidence="1">
    <location>
        <begin position="1"/>
        <end position="15"/>
    </location>
</feature>
<reference evidence="2 3" key="1">
    <citation type="submission" date="2016-03" db="EMBL/GenBank/DDBJ databases">
        <title>Comparative genomics of Pseudogymnoascus destructans, the fungus causing white-nose syndrome of bats.</title>
        <authorList>
            <person name="Palmer J.M."/>
            <person name="Drees K.P."/>
            <person name="Foster J.T."/>
            <person name="Lindner D.L."/>
        </authorList>
    </citation>
    <scope>NUCLEOTIDE SEQUENCE [LARGE SCALE GENOMIC DNA]</scope>
    <source>
        <strain evidence="2 3">UAMH 10579</strain>
    </source>
</reference>
<keyword evidence="3" id="KW-1185">Reference proteome</keyword>
<protein>
    <recommendedName>
        <fullName evidence="4">Sequence orphan</fullName>
    </recommendedName>
</protein>
<accession>A0A1B8GIH5</accession>
<name>A0A1B8GIH5_9PEZI</name>
<sequence length="286" mass="30796">MDSKIMDVKMNDEKSSQVAPSNAKWNTKNLIPRLATDATAAFASAVTVAPLITIIDKAIMENASGRAPIKESLRASFRSLILSPKSMFFSKPFGLICMLYGGTYLTANTLDTITSTVTAQDATLVTSGPLKFAASSTANIGLCLIKDRKFAQLFGPSGPPRPVPMPTMILFAMRDCMTIFASFNIPPLIGPSMSRHMGELEETISAQTIAQFAAPAAIQLVSTPMHLLGLDLYNRPHGEGWRSRASIIWKNWGISAAARVCRIVPAFGVGGVINKNVRSKGMAMWA</sequence>
<dbReference type="AlphaFoldDB" id="A0A1B8GIH5"/>
<dbReference type="GeneID" id="28839357"/>
<evidence type="ECO:0008006" key="4">
    <source>
        <dbReference type="Google" id="ProtNLM"/>
    </source>
</evidence>
<reference evidence="3" key="2">
    <citation type="journal article" date="2018" name="Nat. Commun.">
        <title>Extreme sensitivity to ultraviolet light in the fungal pathogen causing white-nose syndrome of bats.</title>
        <authorList>
            <person name="Palmer J.M."/>
            <person name="Drees K.P."/>
            <person name="Foster J.T."/>
            <person name="Lindner D.L."/>
        </authorList>
    </citation>
    <scope>NUCLEOTIDE SEQUENCE [LARGE SCALE GENOMIC DNA]</scope>
    <source>
        <strain evidence="3">UAMH 10579</strain>
    </source>
</reference>
<dbReference type="PANTHER" id="PTHR37845:SF1">
    <property type="entry name" value="SEQUENCE ORPHAN"/>
    <property type="match status" value="1"/>
</dbReference>
<dbReference type="InterPro" id="IPR038781">
    <property type="entry name" value="C365.16-ike"/>
</dbReference>
<gene>
    <name evidence="2" type="ORF">VE01_05971</name>
</gene>
<proteinExistence type="predicted"/>
<dbReference type="RefSeq" id="XP_018129374.2">
    <property type="nucleotide sequence ID" value="XM_018275429.2"/>
</dbReference>
<feature type="region of interest" description="Disordered" evidence="1">
    <location>
        <begin position="1"/>
        <end position="21"/>
    </location>
</feature>
<dbReference type="EMBL" id="KV460234">
    <property type="protein sequence ID" value="OBT95641.2"/>
    <property type="molecule type" value="Genomic_DNA"/>
</dbReference>
<organism evidence="2 3">
    <name type="scientific">Pseudogymnoascus verrucosus</name>
    <dbReference type="NCBI Taxonomy" id="342668"/>
    <lineage>
        <taxon>Eukaryota</taxon>
        <taxon>Fungi</taxon>
        <taxon>Dikarya</taxon>
        <taxon>Ascomycota</taxon>
        <taxon>Pezizomycotina</taxon>
        <taxon>Leotiomycetes</taxon>
        <taxon>Thelebolales</taxon>
        <taxon>Thelebolaceae</taxon>
        <taxon>Pseudogymnoascus</taxon>
    </lineage>
</organism>
<evidence type="ECO:0000313" key="3">
    <source>
        <dbReference type="Proteomes" id="UP000091956"/>
    </source>
</evidence>
<evidence type="ECO:0000256" key="1">
    <source>
        <dbReference type="SAM" id="MobiDB-lite"/>
    </source>
</evidence>
<dbReference type="GO" id="GO:0005739">
    <property type="term" value="C:mitochondrion"/>
    <property type="evidence" value="ECO:0007669"/>
    <property type="project" value="TreeGrafter"/>
</dbReference>